<dbReference type="Proteomes" id="UP000023152">
    <property type="component" value="Unassembled WGS sequence"/>
</dbReference>
<feature type="region of interest" description="Disordered" evidence="1">
    <location>
        <begin position="1"/>
        <end position="25"/>
    </location>
</feature>
<gene>
    <name evidence="2" type="ORF">RFI_17098</name>
</gene>
<name>X6N205_RETFI</name>
<proteinExistence type="predicted"/>
<dbReference type="EMBL" id="ASPP01012912">
    <property type="protein sequence ID" value="ETO20121.1"/>
    <property type="molecule type" value="Genomic_DNA"/>
</dbReference>
<evidence type="ECO:0000313" key="3">
    <source>
        <dbReference type="Proteomes" id="UP000023152"/>
    </source>
</evidence>
<sequence length="582" mass="67549">NDDDDKAMADVKEDGTTNKKNKANHHQASQTYILMEQLKDKAIGNEQAIRYFKRILQSVNPLCFDLYAFHMSIVRAELIVRTITLVLESVQPQLQPQPQPQLTSTSTQAMQTDSDEKTIPQEWCAIMFDLCVYVQSNIDADNIQFSNTLGATFAKILQHVNGTIQPYLQKYVGIIRSAECRKVIETKFVSDIIDDVVLYGPVIGLGMTVRFYDLVDRLLEPYLKNSSNWPITVGMVAMEVRMVLDYAVSKITSPLMQESFCTLLQHLLKVRAVPPFLICDKIVTRANIFTTWFSDSEINGVLECIALCIQLDKSMSEYTFEKIDELLRFHLHSKSAFSLLETIPPEHPYHRRWFYHIGHRNPDLRPVYPPILLTVFMRTFNFQCSCRRANDVAFISWLYYVFKHGWIHTLLQCLATHPNTTLHVLTRLEQVLYELILEHGRIRLIQWWYLLNKLRTTIEYNNRNNDSIFVPNWVITFFQECIHTFFYDCNHPSADILVSALMRFGHLGVFSFDNLTWWNSVVKNKGVQLEAYVCPIVSKIFSKEDKLPSATTQLWPINNSCLLPYSNKYFDPKTKMLTSFDI</sequence>
<feature type="compositionally biased region" description="Basic and acidic residues" evidence="1">
    <location>
        <begin position="1"/>
        <end position="17"/>
    </location>
</feature>
<keyword evidence="3" id="KW-1185">Reference proteome</keyword>
<accession>X6N205</accession>
<reference evidence="2 3" key="1">
    <citation type="journal article" date="2013" name="Curr. Biol.">
        <title>The Genome of the Foraminiferan Reticulomyxa filosa.</title>
        <authorList>
            <person name="Glockner G."/>
            <person name="Hulsmann N."/>
            <person name="Schleicher M."/>
            <person name="Noegel A.A."/>
            <person name="Eichinger L."/>
            <person name="Gallinger C."/>
            <person name="Pawlowski J."/>
            <person name="Sierra R."/>
            <person name="Euteneuer U."/>
            <person name="Pillet L."/>
            <person name="Moustafa A."/>
            <person name="Platzer M."/>
            <person name="Groth M."/>
            <person name="Szafranski K."/>
            <person name="Schliwa M."/>
        </authorList>
    </citation>
    <scope>NUCLEOTIDE SEQUENCE [LARGE SCALE GENOMIC DNA]</scope>
</reference>
<comment type="caution">
    <text evidence="2">The sequence shown here is derived from an EMBL/GenBank/DDBJ whole genome shotgun (WGS) entry which is preliminary data.</text>
</comment>
<organism evidence="2 3">
    <name type="scientific">Reticulomyxa filosa</name>
    <dbReference type="NCBI Taxonomy" id="46433"/>
    <lineage>
        <taxon>Eukaryota</taxon>
        <taxon>Sar</taxon>
        <taxon>Rhizaria</taxon>
        <taxon>Retaria</taxon>
        <taxon>Foraminifera</taxon>
        <taxon>Monothalamids</taxon>
        <taxon>Reticulomyxidae</taxon>
        <taxon>Reticulomyxa</taxon>
    </lineage>
</organism>
<protein>
    <submittedName>
        <fullName evidence="2">Uncharacterized protein</fullName>
    </submittedName>
</protein>
<dbReference type="AlphaFoldDB" id="X6N205"/>
<evidence type="ECO:0000313" key="2">
    <source>
        <dbReference type="EMBL" id="ETO20121.1"/>
    </source>
</evidence>
<feature type="non-terminal residue" evidence="2">
    <location>
        <position position="1"/>
    </location>
</feature>
<evidence type="ECO:0000256" key="1">
    <source>
        <dbReference type="SAM" id="MobiDB-lite"/>
    </source>
</evidence>